<dbReference type="Gene3D" id="3.40.33.10">
    <property type="entry name" value="CAP"/>
    <property type="match status" value="3"/>
</dbReference>
<reference evidence="3 4" key="2">
    <citation type="submission" date="2018-11" db="EMBL/GenBank/DDBJ databases">
        <authorList>
            <consortium name="Pathogen Informatics"/>
        </authorList>
    </citation>
    <scope>NUCLEOTIDE SEQUENCE [LARGE SCALE GENOMIC DNA]</scope>
</reference>
<feature type="region of interest" description="Disordered" evidence="1">
    <location>
        <begin position="1"/>
        <end position="24"/>
    </location>
</feature>
<dbReference type="Pfam" id="PF00188">
    <property type="entry name" value="CAP"/>
    <property type="match status" value="1"/>
</dbReference>
<dbReference type="InterPro" id="IPR001283">
    <property type="entry name" value="CRISP-related"/>
</dbReference>
<dbReference type="Proteomes" id="UP000267096">
    <property type="component" value="Unassembled WGS sequence"/>
</dbReference>
<evidence type="ECO:0000313" key="3">
    <source>
        <dbReference type="EMBL" id="VDK42232.1"/>
    </source>
</evidence>
<dbReference type="InterPro" id="IPR035940">
    <property type="entry name" value="CAP_sf"/>
</dbReference>
<keyword evidence="4" id="KW-1185">Reference proteome</keyword>
<feature type="region of interest" description="Disordered" evidence="1">
    <location>
        <begin position="84"/>
        <end position="108"/>
    </location>
</feature>
<dbReference type="EMBL" id="UYRR01030981">
    <property type="protein sequence ID" value="VDK42232.1"/>
    <property type="molecule type" value="Genomic_DNA"/>
</dbReference>
<feature type="compositionally biased region" description="Pro residues" evidence="1">
    <location>
        <begin position="88"/>
        <end position="99"/>
    </location>
</feature>
<dbReference type="InterPro" id="IPR014044">
    <property type="entry name" value="CAP_dom"/>
</dbReference>
<evidence type="ECO:0000313" key="5">
    <source>
        <dbReference type="WBParaSite" id="ASIM_0001030101-mRNA-1"/>
    </source>
</evidence>
<dbReference type="PRINTS" id="PR00837">
    <property type="entry name" value="V5TPXLIKE"/>
</dbReference>
<organism evidence="5">
    <name type="scientific">Anisakis simplex</name>
    <name type="common">Herring worm</name>
    <dbReference type="NCBI Taxonomy" id="6269"/>
    <lineage>
        <taxon>Eukaryota</taxon>
        <taxon>Metazoa</taxon>
        <taxon>Ecdysozoa</taxon>
        <taxon>Nematoda</taxon>
        <taxon>Chromadorea</taxon>
        <taxon>Rhabditida</taxon>
        <taxon>Spirurina</taxon>
        <taxon>Ascaridomorpha</taxon>
        <taxon>Ascaridoidea</taxon>
        <taxon>Anisakidae</taxon>
        <taxon>Anisakis</taxon>
        <taxon>Anisakis simplex complex</taxon>
    </lineage>
</organism>
<gene>
    <name evidence="3" type="ORF">ASIM_LOCUS10032</name>
</gene>
<dbReference type="PANTHER" id="PTHR10334">
    <property type="entry name" value="CYSTEINE-RICH SECRETORY PROTEIN-RELATED"/>
    <property type="match status" value="1"/>
</dbReference>
<protein>
    <submittedName>
        <fullName evidence="5">SCP domain-containing protein</fullName>
    </submittedName>
</protein>
<sequence length="299" mass="33430">MTDEYRAKALEEHNRHRSDLASGKERSVYRAKNLYKFVCAYSRANYPGQQIYEFGNGCSQNSDCTLYSGSTCERSTNLCIAPGYTAPEPNPRPKPPVTPSPSGQRCTSNVMTDTLRKLVAKRHNALRRDVALGKLRNVDTARNMYYLDYDCDLERRAQEYAERCDITSSPPGSISYDGTNKKPGSVSEAITSSMQQWAQPVKDGQVRAEIFSQNNPNPTATQMIWGSTTRVGCGVAMNCNVYWEGNYYETVITVCMYEQPGNRPGEQIYERGRACNSASDCTTFPGSSCKKKIGLCRKK</sequence>
<dbReference type="SUPFAM" id="SSF55797">
    <property type="entry name" value="PR-1-like"/>
    <property type="match status" value="1"/>
</dbReference>
<accession>A0A0M3JRE8</accession>
<dbReference type="SMART" id="SM00198">
    <property type="entry name" value="SCP"/>
    <property type="match status" value="1"/>
</dbReference>
<evidence type="ECO:0000259" key="2">
    <source>
        <dbReference type="SMART" id="SM00198"/>
    </source>
</evidence>
<dbReference type="OrthoDB" id="5798522at2759"/>
<dbReference type="AlphaFoldDB" id="A0A0M3JRE8"/>
<name>A0A0M3JRE8_ANISI</name>
<dbReference type="WBParaSite" id="ASIM_0001030101-mRNA-1">
    <property type="protein sequence ID" value="ASIM_0001030101-mRNA-1"/>
    <property type="gene ID" value="ASIM_0001030101"/>
</dbReference>
<evidence type="ECO:0000256" key="1">
    <source>
        <dbReference type="SAM" id="MobiDB-lite"/>
    </source>
</evidence>
<dbReference type="CDD" id="cd05380">
    <property type="entry name" value="CAP_euk"/>
    <property type="match status" value="1"/>
</dbReference>
<evidence type="ECO:0000313" key="4">
    <source>
        <dbReference type="Proteomes" id="UP000267096"/>
    </source>
</evidence>
<reference evidence="5" key="1">
    <citation type="submission" date="2017-02" db="UniProtKB">
        <authorList>
            <consortium name="WormBaseParasite"/>
        </authorList>
    </citation>
    <scope>IDENTIFICATION</scope>
</reference>
<feature type="domain" description="SCP" evidence="2">
    <location>
        <begin position="113"/>
        <end position="265"/>
    </location>
</feature>
<proteinExistence type="predicted"/>